<dbReference type="RefSeq" id="WP_115482968.1">
    <property type="nucleotide sequence ID" value="NZ_QRCT01000049.1"/>
</dbReference>
<evidence type="ECO:0000256" key="1">
    <source>
        <dbReference type="ARBA" id="ARBA00004651"/>
    </source>
</evidence>
<keyword evidence="10" id="KW-1185">Reference proteome</keyword>
<evidence type="ECO:0000256" key="2">
    <source>
        <dbReference type="ARBA" id="ARBA00022448"/>
    </source>
</evidence>
<keyword evidence="4" id="KW-0997">Cell inner membrane</keyword>
<dbReference type="GO" id="GO:0005886">
    <property type="term" value="C:plasma membrane"/>
    <property type="evidence" value="ECO:0007669"/>
    <property type="project" value="UniProtKB-SubCell"/>
</dbReference>
<evidence type="ECO:0000256" key="6">
    <source>
        <dbReference type="ARBA" id="ARBA00022989"/>
    </source>
</evidence>
<dbReference type="PANTHER" id="PTHR32196:SF21">
    <property type="entry name" value="ABC TRANSPORTER PERMEASE PROTEIN YPHD-RELATED"/>
    <property type="match status" value="1"/>
</dbReference>
<dbReference type="CDD" id="cd06579">
    <property type="entry name" value="TM_PBP1_transp_AraH_like"/>
    <property type="match status" value="1"/>
</dbReference>
<evidence type="ECO:0000256" key="3">
    <source>
        <dbReference type="ARBA" id="ARBA00022475"/>
    </source>
</evidence>
<dbReference type="Proteomes" id="UP000255036">
    <property type="component" value="Unassembled WGS sequence"/>
</dbReference>
<dbReference type="AlphaFoldDB" id="A0A371ASL0"/>
<protein>
    <submittedName>
        <fullName evidence="9">ABC transporter permease</fullName>
    </submittedName>
</protein>
<keyword evidence="3" id="KW-1003">Cell membrane</keyword>
<dbReference type="EMBL" id="QRCT01000049">
    <property type="protein sequence ID" value="RDU22558.1"/>
    <property type="molecule type" value="Genomic_DNA"/>
</dbReference>
<keyword evidence="6 8" id="KW-1133">Transmembrane helix</keyword>
<evidence type="ECO:0000256" key="5">
    <source>
        <dbReference type="ARBA" id="ARBA00022692"/>
    </source>
</evidence>
<dbReference type="OrthoDB" id="9789111at2"/>
<dbReference type="InterPro" id="IPR001851">
    <property type="entry name" value="ABC_transp_permease"/>
</dbReference>
<dbReference type="GO" id="GO:0022857">
    <property type="term" value="F:transmembrane transporter activity"/>
    <property type="evidence" value="ECO:0007669"/>
    <property type="project" value="InterPro"/>
</dbReference>
<feature type="transmembrane region" description="Helical" evidence="8">
    <location>
        <begin position="12"/>
        <end position="33"/>
    </location>
</feature>
<name>A0A371ASL0_9FIRM</name>
<evidence type="ECO:0000313" key="9">
    <source>
        <dbReference type="EMBL" id="RDU22558.1"/>
    </source>
</evidence>
<proteinExistence type="predicted"/>
<feature type="transmembrane region" description="Helical" evidence="8">
    <location>
        <begin position="155"/>
        <end position="177"/>
    </location>
</feature>
<feature type="transmembrane region" description="Helical" evidence="8">
    <location>
        <begin position="208"/>
        <end position="227"/>
    </location>
</feature>
<accession>A0A371ASL0</accession>
<comment type="subcellular location">
    <subcellularLocation>
        <location evidence="1">Cell membrane</location>
        <topology evidence="1">Multi-pass membrane protein</topology>
    </subcellularLocation>
</comment>
<feature type="transmembrane region" description="Helical" evidence="8">
    <location>
        <begin position="265"/>
        <end position="284"/>
    </location>
</feature>
<keyword evidence="2" id="KW-0813">Transport</keyword>
<feature type="transmembrane region" description="Helical" evidence="8">
    <location>
        <begin position="118"/>
        <end position="143"/>
    </location>
</feature>
<sequence>MKLMEFIKKYGIYVVLLLLVIFFSVSTDSFLVSSNLFNVARQVSMLGIASVGMAFVLLLGGIDLSIGSQITVVNIVAAWMMVKEGMNPVMSCFIAIAISVFVGFLNGWIIANINMPPLIVTLSSMTILEGIAYIISGGIPIFGFPKSFAVIGQGYIGPVPIPVVIMIIILGIGSFILNKTYFGRYFYAVGGNEEAAKLSGIHVKRVKYLVYTLSGLFAGIAGVVMLSRTNSGQALAGKGFEFDVLTAVVLGGVSVNGGSGKMSNVVAGVLILGVLSNGMVLLNVSQYVQMVTKGLVLLVAVGFDCWQKYKSVKVAKTA</sequence>
<feature type="transmembrane region" description="Helical" evidence="8">
    <location>
        <begin position="39"/>
        <end position="59"/>
    </location>
</feature>
<evidence type="ECO:0000256" key="7">
    <source>
        <dbReference type="ARBA" id="ARBA00023136"/>
    </source>
</evidence>
<comment type="caution">
    <text evidence="9">The sequence shown here is derived from an EMBL/GenBank/DDBJ whole genome shotgun (WGS) entry which is preliminary data.</text>
</comment>
<dbReference type="PANTHER" id="PTHR32196">
    <property type="entry name" value="ABC TRANSPORTER PERMEASE PROTEIN YPHD-RELATED-RELATED"/>
    <property type="match status" value="1"/>
</dbReference>
<evidence type="ECO:0000256" key="4">
    <source>
        <dbReference type="ARBA" id="ARBA00022519"/>
    </source>
</evidence>
<evidence type="ECO:0000256" key="8">
    <source>
        <dbReference type="SAM" id="Phobius"/>
    </source>
</evidence>
<keyword evidence="7 8" id="KW-0472">Membrane</keyword>
<gene>
    <name evidence="9" type="ORF">DWV06_14870</name>
</gene>
<dbReference type="Pfam" id="PF02653">
    <property type="entry name" value="BPD_transp_2"/>
    <property type="match status" value="1"/>
</dbReference>
<feature type="transmembrane region" description="Helical" evidence="8">
    <location>
        <begin position="88"/>
        <end position="111"/>
    </location>
</feature>
<reference evidence="9 10" key="1">
    <citation type="submission" date="2018-07" db="EMBL/GenBank/DDBJ databases">
        <title>Anaerosacharophilus polymeroproducens gen. nov. sp. nov., an anaerobic bacterium isolated from salt field.</title>
        <authorList>
            <person name="Kim W."/>
            <person name="Yang S.-H."/>
            <person name="Oh J."/>
            <person name="Lee J.-H."/>
            <person name="Kwon K.K."/>
        </authorList>
    </citation>
    <scope>NUCLEOTIDE SEQUENCE [LARGE SCALE GENOMIC DNA]</scope>
    <source>
        <strain evidence="9 10">MCWD5</strain>
    </source>
</reference>
<organism evidence="9 10">
    <name type="scientific">Anaerosacchariphilus polymeriproducens</name>
    <dbReference type="NCBI Taxonomy" id="1812858"/>
    <lineage>
        <taxon>Bacteria</taxon>
        <taxon>Bacillati</taxon>
        <taxon>Bacillota</taxon>
        <taxon>Clostridia</taxon>
        <taxon>Lachnospirales</taxon>
        <taxon>Lachnospiraceae</taxon>
        <taxon>Anaerosacchariphilus</taxon>
    </lineage>
</organism>
<keyword evidence="5 8" id="KW-0812">Transmembrane</keyword>
<evidence type="ECO:0000313" key="10">
    <source>
        <dbReference type="Proteomes" id="UP000255036"/>
    </source>
</evidence>